<evidence type="ECO:0000313" key="6">
    <source>
        <dbReference type="EMBL" id="BET25569.1"/>
    </source>
</evidence>
<accession>A0AA86J265</accession>
<dbReference type="GO" id="GO:0005576">
    <property type="term" value="C:extracellular region"/>
    <property type="evidence" value="ECO:0007669"/>
    <property type="project" value="UniProtKB-SubCell"/>
</dbReference>
<name>A0AA86J265_9BURK</name>
<feature type="domain" description="Flagellin N-terminal" evidence="5">
    <location>
        <begin position="6"/>
        <end position="143"/>
    </location>
</feature>
<dbReference type="AlphaFoldDB" id="A0AA86J265"/>
<protein>
    <submittedName>
        <fullName evidence="6">Flagellar hook-associated protein FlgL</fullName>
    </submittedName>
</protein>
<dbReference type="GO" id="GO:0005198">
    <property type="term" value="F:structural molecule activity"/>
    <property type="evidence" value="ECO:0007669"/>
    <property type="project" value="InterPro"/>
</dbReference>
<evidence type="ECO:0000256" key="3">
    <source>
        <dbReference type="ARBA" id="ARBA00005709"/>
    </source>
</evidence>
<dbReference type="Pfam" id="PF00669">
    <property type="entry name" value="Flagellin_N"/>
    <property type="match status" value="1"/>
</dbReference>
<evidence type="ECO:0000259" key="5">
    <source>
        <dbReference type="Pfam" id="PF00669"/>
    </source>
</evidence>
<keyword evidence="6" id="KW-0282">Flagellum</keyword>
<evidence type="ECO:0000313" key="7">
    <source>
        <dbReference type="Proteomes" id="UP001329151"/>
    </source>
</evidence>
<dbReference type="Gene3D" id="1.20.1330.10">
    <property type="entry name" value="f41 fragment of flagellin, N-terminal domain"/>
    <property type="match status" value="1"/>
</dbReference>
<dbReference type="NCBIfam" id="TIGR02550">
    <property type="entry name" value="flagell_flgL"/>
    <property type="match status" value="1"/>
</dbReference>
<keyword evidence="6" id="KW-0966">Cell projection</keyword>
<evidence type="ECO:0000256" key="1">
    <source>
        <dbReference type="ARBA" id="ARBA00004365"/>
    </source>
</evidence>
<comment type="similarity">
    <text evidence="3">Belongs to the bacterial flagellin family.</text>
</comment>
<proteinExistence type="inferred from homology"/>
<evidence type="ECO:0000256" key="4">
    <source>
        <dbReference type="ARBA" id="ARBA00023143"/>
    </source>
</evidence>
<keyword evidence="6" id="KW-0969">Cilium</keyword>
<gene>
    <name evidence="6" type="primary">flgL</name>
    <name evidence="6" type="ORF">RGQ30_10700</name>
</gene>
<dbReference type="SUPFAM" id="SSF64518">
    <property type="entry name" value="Phase 1 flagellin"/>
    <property type="match status" value="1"/>
</dbReference>
<comment type="subcellular location">
    <subcellularLocation>
        <location evidence="1">Bacterial flagellum</location>
    </subcellularLocation>
    <subcellularLocation>
        <location evidence="2">Secreted</location>
    </subcellularLocation>
</comment>
<organism evidence="6 7">
    <name type="scientific">Limnobacter thiooxidans</name>
    <dbReference type="NCBI Taxonomy" id="131080"/>
    <lineage>
        <taxon>Bacteria</taxon>
        <taxon>Pseudomonadati</taxon>
        <taxon>Pseudomonadota</taxon>
        <taxon>Betaproteobacteria</taxon>
        <taxon>Burkholderiales</taxon>
        <taxon>Burkholderiaceae</taxon>
        <taxon>Limnobacter</taxon>
    </lineage>
</organism>
<dbReference type="InterPro" id="IPR001492">
    <property type="entry name" value="Flagellin"/>
</dbReference>
<dbReference type="InterPro" id="IPR013384">
    <property type="entry name" value="Flagell_FlgL"/>
</dbReference>
<dbReference type="EMBL" id="AP028947">
    <property type="protein sequence ID" value="BET25569.1"/>
    <property type="molecule type" value="Genomic_DNA"/>
</dbReference>
<dbReference type="PANTHER" id="PTHR42792:SF1">
    <property type="entry name" value="FLAGELLAR HOOK-ASSOCIATED PROTEIN 3"/>
    <property type="match status" value="1"/>
</dbReference>
<sequence>MAIGRISTNQYFKLSTDRMSKQQTDLVNIQGQLATGQRVLKPSDDPLAMSVALGAKAGVKTIDSYQSNITYINNQLGQMDVALQSGSDIMVSIKEAFMQAGNAALSAADREIIAQDIEGRMEELRGIANRTDANGYYMFSGTFQDQEPFQAPGGAVTGTFLETTTAAAAEAVTGREIQVASGRFVNLNITGQDAFVDPETNEDAFAVLREAVALLRTPGFPNGQEGATPQDTFLKAFNAKGAQLDNVFDQVQISRTKVGVRLREVETLQQINQAAQLELERVAGEAVGLDYAKAISELSQGQLQLQAAQQSFASTSKLTLFNFIS</sequence>
<dbReference type="GO" id="GO:0009424">
    <property type="term" value="C:bacterial-type flagellum hook"/>
    <property type="evidence" value="ECO:0007669"/>
    <property type="project" value="InterPro"/>
</dbReference>
<dbReference type="RefSeq" id="WP_130556892.1">
    <property type="nucleotide sequence ID" value="NZ_AP028947.1"/>
</dbReference>
<keyword evidence="7" id="KW-1185">Reference proteome</keyword>
<dbReference type="KEGG" id="lto:RGQ30_10700"/>
<evidence type="ECO:0000256" key="2">
    <source>
        <dbReference type="ARBA" id="ARBA00004613"/>
    </source>
</evidence>
<dbReference type="GO" id="GO:0071973">
    <property type="term" value="P:bacterial-type flagellum-dependent cell motility"/>
    <property type="evidence" value="ECO:0007669"/>
    <property type="project" value="InterPro"/>
</dbReference>
<keyword evidence="4" id="KW-0975">Bacterial flagellum</keyword>
<dbReference type="PANTHER" id="PTHR42792">
    <property type="entry name" value="FLAGELLIN"/>
    <property type="match status" value="1"/>
</dbReference>
<reference evidence="6 7" key="1">
    <citation type="submission" date="2023-10" db="EMBL/GenBank/DDBJ databases">
        <title>Complete Genome Sequence of Limnobacter thiooxidans CS-K2T, Isolated from freshwater lake sediments in Bavaria, Germany.</title>
        <authorList>
            <person name="Naruki M."/>
            <person name="Watanabe A."/>
            <person name="Warashina T."/>
            <person name="Morita T."/>
            <person name="Arakawa K."/>
        </authorList>
    </citation>
    <scope>NUCLEOTIDE SEQUENCE [LARGE SCALE GENOMIC DNA]</scope>
    <source>
        <strain evidence="6 7">CS-K2</strain>
    </source>
</reference>
<dbReference type="InterPro" id="IPR001029">
    <property type="entry name" value="Flagellin_N"/>
</dbReference>
<dbReference type="Proteomes" id="UP001329151">
    <property type="component" value="Chromosome"/>
</dbReference>